<evidence type="ECO:0000313" key="2">
    <source>
        <dbReference type="EMBL" id="TNM66394.1"/>
    </source>
</evidence>
<reference evidence="2 3" key="1">
    <citation type="submission" date="2019-06" db="EMBL/GenBank/DDBJ databases">
        <title>The draft genome of Rhizobium smilacinae PTYR-5.</title>
        <authorList>
            <person name="Liu L."/>
            <person name="Li L."/>
            <person name="Zhang X."/>
        </authorList>
    </citation>
    <scope>NUCLEOTIDE SEQUENCE [LARGE SCALE GENOMIC DNA]</scope>
    <source>
        <strain evidence="2 3">PTYR-5</strain>
    </source>
</reference>
<accession>A0A5C4XUR2</accession>
<evidence type="ECO:0000313" key="3">
    <source>
        <dbReference type="Proteomes" id="UP000311605"/>
    </source>
</evidence>
<dbReference type="OrthoDB" id="8400912at2"/>
<keyword evidence="1" id="KW-1133">Transmembrane helix</keyword>
<evidence type="ECO:0000256" key="1">
    <source>
        <dbReference type="SAM" id="Phobius"/>
    </source>
</evidence>
<proteinExistence type="predicted"/>
<keyword evidence="3" id="KW-1185">Reference proteome</keyword>
<keyword evidence="1" id="KW-0472">Membrane</keyword>
<name>A0A5C4XUR2_9HYPH</name>
<comment type="caution">
    <text evidence="2">The sequence shown here is derived from an EMBL/GenBank/DDBJ whole genome shotgun (WGS) entry which is preliminary data.</text>
</comment>
<dbReference type="AlphaFoldDB" id="A0A5C4XUR2"/>
<dbReference type="Proteomes" id="UP000311605">
    <property type="component" value="Unassembled WGS sequence"/>
</dbReference>
<keyword evidence="1" id="KW-0812">Transmembrane</keyword>
<dbReference type="EMBL" id="VDMN01000001">
    <property type="protein sequence ID" value="TNM66394.1"/>
    <property type="molecule type" value="Genomic_DNA"/>
</dbReference>
<feature type="transmembrane region" description="Helical" evidence="1">
    <location>
        <begin position="19"/>
        <end position="39"/>
    </location>
</feature>
<gene>
    <name evidence="2" type="ORF">FHP24_09390</name>
</gene>
<protein>
    <submittedName>
        <fullName evidence="2">Uncharacterized protein</fullName>
    </submittedName>
</protein>
<dbReference type="RefSeq" id="WP_139675785.1">
    <property type="nucleotide sequence ID" value="NZ_VDMN01000001.1"/>
</dbReference>
<sequence length="74" mass="7676">MLFLTATTIGLLAGMTRNLASIIAAALLIPLVFLVAAVFGATSMLGLLIAILGFNFGLVNLIVAAAFIETFRHA</sequence>
<organism evidence="2 3">
    <name type="scientific">Aliirhizobium smilacinae</name>
    <dbReference type="NCBI Taxonomy" id="1395944"/>
    <lineage>
        <taxon>Bacteria</taxon>
        <taxon>Pseudomonadati</taxon>
        <taxon>Pseudomonadota</taxon>
        <taxon>Alphaproteobacteria</taxon>
        <taxon>Hyphomicrobiales</taxon>
        <taxon>Rhizobiaceae</taxon>
        <taxon>Aliirhizobium</taxon>
    </lineage>
</organism>
<feature type="transmembrane region" description="Helical" evidence="1">
    <location>
        <begin position="45"/>
        <end position="68"/>
    </location>
</feature>